<evidence type="ECO:0000313" key="3">
    <source>
        <dbReference type="Proteomes" id="UP001595457"/>
    </source>
</evidence>
<comment type="caution">
    <text evidence="2">The sequence shown here is derived from an EMBL/GenBank/DDBJ whole genome shotgun (WGS) entry which is preliminary data.</text>
</comment>
<proteinExistence type="predicted"/>
<protein>
    <submittedName>
        <fullName evidence="2">Uncharacterized protein</fullName>
    </submittedName>
</protein>
<feature type="chain" id="PRO_5045141338" evidence="1">
    <location>
        <begin position="26"/>
        <end position="158"/>
    </location>
</feature>
<organism evidence="2 3">
    <name type="scientific">Azotobacter bryophylli</name>
    <dbReference type="NCBI Taxonomy" id="1986537"/>
    <lineage>
        <taxon>Bacteria</taxon>
        <taxon>Pseudomonadati</taxon>
        <taxon>Pseudomonadota</taxon>
        <taxon>Gammaproteobacteria</taxon>
        <taxon>Pseudomonadales</taxon>
        <taxon>Pseudomonadaceae</taxon>
        <taxon>Azotobacter</taxon>
    </lineage>
</organism>
<gene>
    <name evidence="2" type="ORF">ACFOJE_12220</name>
</gene>
<evidence type="ECO:0000256" key="1">
    <source>
        <dbReference type="SAM" id="SignalP"/>
    </source>
</evidence>
<feature type="signal peptide" evidence="1">
    <location>
        <begin position="1"/>
        <end position="25"/>
    </location>
</feature>
<keyword evidence="3" id="KW-1185">Reference proteome</keyword>
<dbReference type="RefSeq" id="WP_377814630.1">
    <property type="nucleotide sequence ID" value="NZ_JBHRSJ010000022.1"/>
</dbReference>
<accession>A0ABV7AUB5</accession>
<evidence type="ECO:0000313" key="2">
    <source>
        <dbReference type="EMBL" id="MFC2972977.1"/>
    </source>
</evidence>
<reference evidence="3" key="1">
    <citation type="journal article" date="2019" name="Int. J. Syst. Evol. Microbiol.">
        <title>The Global Catalogue of Microorganisms (GCM) 10K type strain sequencing project: providing services to taxonomists for standard genome sequencing and annotation.</title>
        <authorList>
            <consortium name="The Broad Institute Genomics Platform"/>
            <consortium name="The Broad Institute Genome Sequencing Center for Infectious Disease"/>
            <person name="Wu L."/>
            <person name="Ma J."/>
        </authorList>
    </citation>
    <scope>NUCLEOTIDE SEQUENCE [LARGE SCALE GENOMIC DNA]</scope>
    <source>
        <strain evidence="3">KCTC 62195</strain>
    </source>
</reference>
<keyword evidence="1" id="KW-0732">Signal</keyword>
<name>A0ABV7AUB5_9GAMM</name>
<dbReference type="EMBL" id="JBHRSJ010000022">
    <property type="protein sequence ID" value="MFC2972977.1"/>
    <property type="molecule type" value="Genomic_DNA"/>
</dbReference>
<dbReference type="Proteomes" id="UP001595457">
    <property type="component" value="Unassembled WGS sequence"/>
</dbReference>
<sequence>MRCKTIGGLSLVAAFLALMSPIARSDINGEDQPDPGVITACSKSLCDRVGFGADNPILIQSNDQLGLEYYHYRKVVNVENKKAYLDGCRLIALFSSSWTVYTPDGNNNWKETIPSLESLLLDSIPFGEDYRFMYGKATILNSINSYIKVVKVSGSRES</sequence>